<keyword evidence="10" id="KW-1185">Reference proteome</keyword>
<organism evidence="9 10">
    <name type="scientific">Nibribacter koreensis</name>
    <dbReference type="NCBI Taxonomy" id="1084519"/>
    <lineage>
        <taxon>Bacteria</taxon>
        <taxon>Pseudomonadati</taxon>
        <taxon>Bacteroidota</taxon>
        <taxon>Cytophagia</taxon>
        <taxon>Cytophagales</taxon>
        <taxon>Hymenobacteraceae</taxon>
        <taxon>Nibribacter</taxon>
    </lineage>
</organism>
<dbReference type="InterPro" id="IPR058533">
    <property type="entry name" value="Cation_efflux_TM"/>
</dbReference>
<feature type="transmembrane region" description="Helical" evidence="7">
    <location>
        <begin position="179"/>
        <end position="199"/>
    </location>
</feature>
<dbReference type="InterPro" id="IPR002524">
    <property type="entry name" value="Cation_efflux"/>
</dbReference>
<dbReference type="Proteomes" id="UP001501844">
    <property type="component" value="Unassembled WGS sequence"/>
</dbReference>
<keyword evidence="5 7" id="KW-1133">Transmembrane helix</keyword>
<evidence type="ECO:0000256" key="1">
    <source>
        <dbReference type="ARBA" id="ARBA00004141"/>
    </source>
</evidence>
<evidence type="ECO:0000256" key="2">
    <source>
        <dbReference type="ARBA" id="ARBA00008114"/>
    </source>
</evidence>
<comment type="similarity">
    <text evidence="2">Belongs to the cation diffusion facilitator (CDF) transporter (TC 2.A.4) family.</text>
</comment>
<feature type="transmembrane region" description="Helical" evidence="7">
    <location>
        <begin position="132"/>
        <end position="152"/>
    </location>
</feature>
<dbReference type="InterPro" id="IPR027469">
    <property type="entry name" value="Cation_efflux_TMD_sf"/>
</dbReference>
<evidence type="ECO:0000256" key="4">
    <source>
        <dbReference type="ARBA" id="ARBA00022692"/>
    </source>
</evidence>
<dbReference type="PANTHER" id="PTHR43840:SF15">
    <property type="entry name" value="MITOCHONDRIAL METAL TRANSPORTER 1-RELATED"/>
    <property type="match status" value="1"/>
</dbReference>
<comment type="caution">
    <text evidence="9">The sequence shown here is derived from an EMBL/GenBank/DDBJ whole genome shotgun (WGS) entry which is preliminary data.</text>
</comment>
<accession>A0ABP8FEE5</accession>
<dbReference type="InterPro" id="IPR050291">
    <property type="entry name" value="CDF_Transporter"/>
</dbReference>
<keyword evidence="6 7" id="KW-0472">Membrane</keyword>
<gene>
    <name evidence="9" type="ORF">GCM10023183_13030</name>
</gene>
<dbReference type="RefSeq" id="WP_345163862.1">
    <property type="nucleotide sequence ID" value="NZ_BAABGX010000001.1"/>
</dbReference>
<feature type="domain" description="Cation efflux protein transmembrane" evidence="8">
    <location>
        <begin position="31"/>
        <end position="227"/>
    </location>
</feature>
<comment type="subcellular location">
    <subcellularLocation>
        <location evidence="1">Membrane</location>
        <topology evidence="1">Multi-pass membrane protein</topology>
    </subcellularLocation>
</comment>
<protein>
    <submittedName>
        <fullName evidence="9">Cation transporter</fullName>
    </submittedName>
</protein>
<evidence type="ECO:0000313" key="10">
    <source>
        <dbReference type="Proteomes" id="UP001501844"/>
    </source>
</evidence>
<feature type="transmembrane region" description="Helical" evidence="7">
    <location>
        <begin position="90"/>
        <end position="112"/>
    </location>
</feature>
<name>A0ABP8FEE5_9BACT</name>
<keyword evidence="4 7" id="KW-0812">Transmembrane</keyword>
<evidence type="ECO:0000256" key="7">
    <source>
        <dbReference type="SAM" id="Phobius"/>
    </source>
</evidence>
<evidence type="ECO:0000256" key="3">
    <source>
        <dbReference type="ARBA" id="ARBA00022448"/>
    </source>
</evidence>
<feature type="transmembrane region" description="Helical" evidence="7">
    <location>
        <begin position="27"/>
        <end position="45"/>
    </location>
</feature>
<dbReference type="PANTHER" id="PTHR43840">
    <property type="entry name" value="MITOCHONDRIAL METAL TRANSPORTER 1-RELATED"/>
    <property type="match status" value="1"/>
</dbReference>
<reference evidence="10" key="1">
    <citation type="journal article" date="2019" name="Int. J. Syst. Evol. Microbiol.">
        <title>The Global Catalogue of Microorganisms (GCM) 10K type strain sequencing project: providing services to taxonomists for standard genome sequencing and annotation.</title>
        <authorList>
            <consortium name="The Broad Institute Genomics Platform"/>
            <consortium name="The Broad Institute Genome Sequencing Center for Infectious Disease"/>
            <person name="Wu L."/>
            <person name="Ma J."/>
        </authorList>
    </citation>
    <scope>NUCLEOTIDE SEQUENCE [LARGE SCALE GENOMIC DNA]</scope>
    <source>
        <strain evidence="10">JCM 17917</strain>
    </source>
</reference>
<sequence>MKTLEKFEYPPELLPVFKKAKKLEWMTIVYLIITSLLVFVTMGSSQAMKTAWFEDILSLTPAISFLIASRLVQKEPNKEFPYGYHKVASIAYLVSAVALFVVGGFLLVDSAMTLIKQEHPTIGIVVIFGREVWLGYMMMLVMFWGTVPSFILGKMKLPLAKALHEKNLYTDAQMNKADWMTAAAAIGGIWGIGMGWWWADATAALIISLDILKDGFTNLKQAVYDLIDQTPKKVDDQEDDPLLKDVHNIFEKQPWVEDFTFRMREEGHIYLGEGFVKAHHSQEEENLPLRIQQLKKEVEDLSWRIHEFVITPVLKVNKEGEEE</sequence>
<dbReference type="Gene3D" id="1.20.1510.10">
    <property type="entry name" value="Cation efflux protein transmembrane domain"/>
    <property type="match status" value="1"/>
</dbReference>
<dbReference type="NCBIfam" id="TIGR01297">
    <property type="entry name" value="CDF"/>
    <property type="match status" value="1"/>
</dbReference>
<evidence type="ECO:0000256" key="5">
    <source>
        <dbReference type="ARBA" id="ARBA00022989"/>
    </source>
</evidence>
<dbReference type="Pfam" id="PF01545">
    <property type="entry name" value="Cation_efflux"/>
    <property type="match status" value="1"/>
</dbReference>
<evidence type="ECO:0000256" key="6">
    <source>
        <dbReference type="ARBA" id="ARBA00023136"/>
    </source>
</evidence>
<evidence type="ECO:0000313" key="9">
    <source>
        <dbReference type="EMBL" id="GAA4301716.1"/>
    </source>
</evidence>
<dbReference type="SUPFAM" id="SSF161111">
    <property type="entry name" value="Cation efflux protein transmembrane domain-like"/>
    <property type="match status" value="1"/>
</dbReference>
<evidence type="ECO:0000259" key="8">
    <source>
        <dbReference type="Pfam" id="PF01545"/>
    </source>
</evidence>
<keyword evidence="3" id="KW-0813">Transport</keyword>
<proteinExistence type="inferred from homology"/>
<dbReference type="EMBL" id="BAABGX010000001">
    <property type="protein sequence ID" value="GAA4301716.1"/>
    <property type="molecule type" value="Genomic_DNA"/>
</dbReference>